<accession>A0A139WL57</accession>
<feature type="region of interest" description="Disordered" evidence="1">
    <location>
        <begin position="2952"/>
        <end position="3137"/>
    </location>
</feature>
<feature type="compositionally biased region" description="Basic and acidic residues" evidence="1">
    <location>
        <begin position="1863"/>
        <end position="1872"/>
    </location>
</feature>
<reference evidence="2 3" key="1">
    <citation type="journal article" date="2008" name="Nature">
        <title>The genome of the model beetle and pest Tribolium castaneum.</title>
        <authorList>
            <consortium name="Tribolium Genome Sequencing Consortium"/>
            <person name="Richards S."/>
            <person name="Gibbs R.A."/>
            <person name="Weinstock G.M."/>
            <person name="Brown S.J."/>
            <person name="Denell R."/>
            <person name="Beeman R.W."/>
            <person name="Gibbs R."/>
            <person name="Beeman R.W."/>
            <person name="Brown S.J."/>
            <person name="Bucher G."/>
            <person name="Friedrich M."/>
            <person name="Grimmelikhuijzen C.J."/>
            <person name="Klingler M."/>
            <person name="Lorenzen M."/>
            <person name="Richards S."/>
            <person name="Roth S."/>
            <person name="Schroder R."/>
            <person name="Tautz D."/>
            <person name="Zdobnov E.M."/>
            <person name="Muzny D."/>
            <person name="Gibbs R.A."/>
            <person name="Weinstock G.M."/>
            <person name="Attaway T."/>
            <person name="Bell S."/>
            <person name="Buhay C.J."/>
            <person name="Chandrabose M.N."/>
            <person name="Chavez D."/>
            <person name="Clerk-Blankenburg K.P."/>
            <person name="Cree A."/>
            <person name="Dao M."/>
            <person name="Davis C."/>
            <person name="Chacko J."/>
            <person name="Dinh H."/>
            <person name="Dugan-Rocha S."/>
            <person name="Fowler G."/>
            <person name="Garner T.T."/>
            <person name="Garnes J."/>
            <person name="Gnirke A."/>
            <person name="Hawes A."/>
            <person name="Hernandez J."/>
            <person name="Hines S."/>
            <person name="Holder M."/>
            <person name="Hume J."/>
            <person name="Jhangiani S.N."/>
            <person name="Joshi V."/>
            <person name="Khan Z.M."/>
            <person name="Jackson L."/>
            <person name="Kovar C."/>
            <person name="Kowis A."/>
            <person name="Lee S."/>
            <person name="Lewis L.R."/>
            <person name="Margolis J."/>
            <person name="Morgan M."/>
            <person name="Nazareth L.V."/>
            <person name="Nguyen N."/>
            <person name="Okwuonu G."/>
            <person name="Parker D."/>
            <person name="Richards S."/>
            <person name="Ruiz S.J."/>
            <person name="Santibanez J."/>
            <person name="Savard J."/>
            <person name="Scherer S.E."/>
            <person name="Schneider B."/>
            <person name="Sodergren E."/>
            <person name="Tautz D."/>
            <person name="Vattahil S."/>
            <person name="Villasana D."/>
            <person name="White C.S."/>
            <person name="Wright R."/>
            <person name="Park Y."/>
            <person name="Beeman R.W."/>
            <person name="Lord J."/>
            <person name="Oppert B."/>
            <person name="Lorenzen M."/>
            <person name="Brown S."/>
            <person name="Wang L."/>
            <person name="Savard J."/>
            <person name="Tautz D."/>
            <person name="Richards S."/>
            <person name="Weinstock G."/>
            <person name="Gibbs R.A."/>
            <person name="Liu Y."/>
            <person name="Worley K."/>
            <person name="Weinstock G."/>
            <person name="Elsik C.G."/>
            <person name="Reese J.T."/>
            <person name="Elhaik E."/>
            <person name="Landan G."/>
            <person name="Graur D."/>
            <person name="Arensburger P."/>
            <person name="Atkinson P."/>
            <person name="Beeman R.W."/>
            <person name="Beidler J."/>
            <person name="Brown S.J."/>
            <person name="Demuth J.P."/>
            <person name="Drury D.W."/>
            <person name="Du Y.Z."/>
            <person name="Fujiwara H."/>
            <person name="Lorenzen M."/>
            <person name="Maselli V."/>
            <person name="Osanai M."/>
            <person name="Park Y."/>
            <person name="Robertson H.M."/>
            <person name="Tu Z."/>
            <person name="Wang J.J."/>
            <person name="Wang S."/>
            <person name="Richards S."/>
            <person name="Song H."/>
            <person name="Zhang L."/>
            <person name="Sodergren E."/>
            <person name="Werner D."/>
            <person name="Stanke M."/>
            <person name="Morgenstern B."/>
            <person name="Solovyev V."/>
            <person name="Kosarev P."/>
            <person name="Brown G."/>
            <person name="Chen H.C."/>
            <person name="Ermolaeva O."/>
            <person name="Hlavina W."/>
            <person name="Kapustin Y."/>
            <person name="Kiryutin B."/>
            <person name="Kitts P."/>
            <person name="Maglott D."/>
            <person name="Pruitt K."/>
            <person name="Sapojnikov V."/>
            <person name="Souvorov A."/>
            <person name="Mackey A.J."/>
            <person name="Waterhouse R.M."/>
            <person name="Wyder S."/>
            <person name="Zdobnov E.M."/>
            <person name="Zdobnov E.M."/>
            <person name="Wyder S."/>
            <person name="Kriventseva E.V."/>
            <person name="Kadowaki T."/>
            <person name="Bork P."/>
            <person name="Aranda M."/>
            <person name="Bao R."/>
            <person name="Beermann A."/>
            <person name="Berns N."/>
            <person name="Bolognesi R."/>
            <person name="Bonneton F."/>
            <person name="Bopp D."/>
            <person name="Brown S.J."/>
            <person name="Bucher G."/>
            <person name="Butts T."/>
            <person name="Chaumot A."/>
            <person name="Denell R.E."/>
            <person name="Ferrier D.E."/>
            <person name="Friedrich M."/>
            <person name="Gordon C.M."/>
            <person name="Jindra M."/>
            <person name="Klingler M."/>
            <person name="Lan Q."/>
            <person name="Lattorff H.M."/>
            <person name="Laudet V."/>
            <person name="von Levetsow C."/>
            <person name="Liu Z."/>
            <person name="Lutz R."/>
            <person name="Lynch J.A."/>
            <person name="da Fonseca R.N."/>
            <person name="Posnien N."/>
            <person name="Reuter R."/>
            <person name="Roth S."/>
            <person name="Savard J."/>
            <person name="Schinko J.B."/>
            <person name="Schmitt C."/>
            <person name="Schoppmeier M."/>
            <person name="Schroder R."/>
            <person name="Shippy T.D."/>
            <person name="Simonnet F."/>
            <person name="Marques-Souza H."/>
            <person name="Tautz D."/>
            <person name="Tomoyasu Y."/>
            <person name="Trauner J."/>
            <person name="Van der Zee M."/>
            <person name="Vervoort M."/>
            <person name="Wittkopp N."/>
            <person name="Wimmer E.A."/>
            <person name="Yang X."/>
            <person name="Jones A.K."/>
            <person name="Sattelle D.B."/>
            <person name="Ebert P.R."/>
            <person name="Nelson D."/>
            <person name="Scott J.G."/>
            <person name="Beeman R.W."/>
            <person name="Muthukrishnan S."/>
            <person name="Kramer K.J."/>
            <person name="Arakane Y."/>
            <person name="Beeman R.W."/>
            <person name="Zhu Q."/>
            <person name="Hogenkamp D."/>
            <person name="Dixit R."/>
            <person name="Oppert B."/>
            <person name="Jiang H."/>
            <person name="Zou Z."/>
            <person name="Marshall J."/>
            <person name="Elpidina E."/>
            <person name="Vinokurov K."/>
            <person name="Oppert C."/>
            <person name="Zou Z."/>
            <person name="Evans J."/>
            <person name="Lu Z."/>
            <person name="Zhao P."/>
            <person name="Sumathipala N."/>
            <person name="Altincicek B."/>
            <person name="Vilcinskas A."/>
            <person name="Williams M."/>
            <person name="Hultmark D."/>
            <person name="Hetru C."/>
            <person name="Jiang H."/>
            <person name="Grimmelikhuijzen C.J."/>
            <person name="Hauser F."/>
            <person name="Cazzamali G."/>
            <person name="Williamson M."/>
            <person name="Park Y."/>
            <person name="Li B."/>
            <person name="Tanaka Y."/>
            <person name="Predel R."/>
            <person name="Neupert S."/>
            <person name="Schachtner J."/>
            <person name="Verleyen P."/>
            <person name="Raible F."/>
            <person name="Bork P."/>
            <person name="Friedrich M."/>
            <person name="Walden K.K."/>
            <person name="Robertson H.M."/>
            <person name="Angeli S."/>
            <person name="Foret S."/>
            <person name="Bucher G."/>
            <person name="Schuetz S."/>
            <person name="Maleszka R."/>
            <person name="Wimmer E.A."/>
            <person name="Beeman R.W."/>
            <person name="Lorenzen M."/>
            <person name="Tomoyasu Y."/>
            <person name="Miller S.C."/>
            <person name="Grossmann D."/>
            <person name="Bucher G."/>
        </authorList>
    </citation>
    <scope>NUCLEOTIDE SEQUENCE [LARGE SCALE GENOMIC DNA]</scope>
    <source>
        <strain evidence="2 3">Georgia GA2</strain>
    </source>
</reference>
<feature type="region of interest" description="Disordered" evidence="1">
    <location>
        <begin position="1606"/>
        <end position="2014"/>
    </location>
</feature>
<feature type="compositionally biased region" description="Basic and acidic residues" evidence="1">
    <location>
        <begin position="1992"/>
        <end position="2005"/>
    </location>
</feature>
<feature type="compositionally biased region" description="Basic and acidic residues" evidence="1">
    <location>
        <begin position="1881"/>
        <end position="1896"/>
    </location>
</feature>
<feature type="compositionally biased region" description="Basic and acidic residues" evidence="1">
    <location>
        <begin position="1709"/>
        <end position="1727"/>
    </location>
</feature>
<feature type="compositionally biased region" description="Basic and acidic residues" evidence="1">
    <location>
        <begin position="336"/>
        <end position="345"/>
    </location>
</feature>
<sequence length="3137" mass="350431">MKKKLPDIRRSRDRGLGLYIKSQPKRDRRSSGFVDEIRRKIIHLHEYNLQIANVKLRYPRSEQLEALLIKYIELECELLYGSAKEVDKKHEESVTTRVLRLLRVIVHDSFHNSESDLNSTVKICYKTLLKFYASVRVDFDCENNLVANTIINLVDKLGVGDTINALKGEYIPLPEDSFLTNSKVKTVRQSLRTSDYESDFDSKSDDEHELSMVDDLFNPKPQKPSMVSTEKFNFLPRYQIKSETKSPSIFTNDKSTYSLRNEVQTNCTLFTGKLNNHVDNTARKQQNLDVPKNSDAKSVSRNSETGINAAKSNEDNSQLKLSKSDQSVSTHALSNSKEHTNRENKIATIEILDDDEETLDVNNSNGQSQLPSNAFGNFLPVNEIKLEENEENHSPNYSVSNSENQNFLNSNKETRNSGSTGLNRLKNSSGNDSVKDTESSILISDSEDESEPGQAGAKKINDHETNDNCFTSETNENVEQPQVEEIVLNKENKSSNNIQKDQLSDSSGVESDLTQDEDQTLKNTPVEEETDTTLTLEETINNSPTTPEKRGDLDFSVEVPEEIIVTKEFDIPAETNVAEIITETAEVVLEHHKSAEETLEEVTLQTETETAAESDVSEAILESLVENSVSEAVVETIVSEDVAKTVVSEATIETEISEDVETMHFEAVVETEVTPESEVVEGIFETTGDTEETVETAVGDENTETVVETVVTEEIAECNETEVGEEISDTTLPTSVTEEIVESNVATEVVELISGPTVRTAVIEEIPEADVEREVAEEIPVLETTVTEEIAEVSIETEYAHETSDAMVETVVLDSTVETVVTEAHVTTEEISEATAEISEAIETEVPEIVVQTEDTQENFTATPETEVTEEVSQGIAETEATKENRVEISEKNEEVIDFSVTKNDPGEELTNNKQNSATPEILSSLELVQTKVLESSEDIQSLNTHSDVLAQEQTHTTPQTDAFIPVIDYSIKMQTTCDIITTKENQFGEVSQSDLHAYGVNTQCHNVLRPEMCQETQGKDGVSQQLPTYELPQSLSEVQYVEYDSPKKDAALAMLADLAFQRKTLEVETNKKNGSDMNLQTIPKRRKSTKEKLEVKNPSSRKSLPRAVKQPQRRLKGNENKKIIRKNLTKSLDSIVENEGPLKLVRNEDPKYIPHDFISLKNSNQPPLTNKVYAEELQDNIPTSEDSNDSCANKLCIDEETIPEVCVKSVDKNKIFDEDTIPEVFEFVTTESASAVCISIPEIEENRVLESSDILKQMEDFVKKNDNVLTNVVNSDQPIELTSPSVEKPETKVLKTTDHSIVNILNRTPNADAKIDTPAPELPENLQQEDEATTETPESADSISTISDSPEKSSAKSTDTVGTPSDDGRICNEVDEALQLGPRDLTVGMATVVRSEDSCEKIFKTKAQMKAYEDKLQPNPFVLLMNYEKCLEQRTKRRSKSSEGKQQPASCLDRGRSSSVDFTSSDLPFNKIKESLRLDKSTVDKIQALSDKTAEIAKDSTEATNTELVQENTQSDNLENTEPVVTVDIETTREVPAVEAVPPKPACGEVTVSLVIDVAEKLANLPVSDEGKEEVAPVKSTDETLIAEDLSQKPVDLILNAKETCGSVSPDKTNSKTLDATKGRSLENTIKKMKEKMESEKVKKEKRENSANKTKSNNLRESEKEKKSSETSKKDDKHHKRRRSRSSSKSRSFDKKSDESSRSSSKSKTSDKRSKEKHSDSESERLRRSKSKSVDSQSHEEPNGHRKRHHSSSSKPKNEDAKSRQSSEKVSKHKSSESKDKSSVDSDKRESKSSSELKDKQSEDSENKKRKSHETSEKKHKSKNEKPRDKENEEKVKSKTNTNDDVKKKPRLDKSVMPSDDILFKVDEKVSKTVSKKVSKTQEDSKKLADNDNKHSSHKTKLCNSGKVNDQGGKNNGRVNEKEKSKSKEEDKFRRSSSKEKKVENDKRDKRSRETDSLRHKNKATECEGTHENKGKDRENSTESKASPTVRESKHVSKQKDDIHKKRKSDLLEDAPLEKISRLENERIPEDVNMERPKTPTICLFGAQENDSKSIELQGKTHSENKTDLDIPLPLENLTESSEPVGEVAKSVTPVVTTDIKMTTAEPLESIVEVERPITPVVTISTITLTTVEPLEPVEEVEKPVTPIVTASDVSYDHFKNDMRGVRETPMTSTFIESEKHSNSAKPPINDSLNASNKALPDDKIKVFDPHLTSAPEIIIESSSPMKMLLQNDNVFVPSSEAVSVSGVFSSTIGDHVLSSTVDSTVKHFPDLSLVSTTIANSAATKAVSMSCDVRPSSSSTTADQDKTCLFTFNNGETVNRDNLSTTEIFGLDDISPTKLPPLGSTQSLDFISPTTSTAEISTSMNLLQTLGTSTINFMNEVPDTSGIDVQTNKQNSFHPNYVTRVTEISCFGEKESAADHNYTLGGPLLGGNNEERTILTTGLSLSNSPDDFPLNAPHLDELSFSENNYIEENETLGDMELLLPCKKEKPDFDTDDPIPKPEDVQNEIKRLNMLVDISQSEPKTTSVRNTIDHGSNSDLGTDYAVEQLELLSQVVGDINNINIMDSNVSSSDAMTETTSHDPINLPLIWNSYSNFISSDGNQKVVVEPVEQCSISTVDHVKKDFINGTTPITVRSNKFPTFVEDETKVNHTVRKNRMRVVSPEKSATMPETGKIRVKTDLIAKSKSENGQEQIKPSKPPLGCSRLSKFAPLLEALSNRNKTDANKNETSKALDETEKFLARRHNRTRVSTPKQNIVTQQRHSKSPPLSKKPEIVSFDIDVTKPQKMAKIQVKTDLKAADITDVTGNFQDKKVEEHKDSSTKHKIKDTLEKNESKVDDGKKRALVEVEEDKKPKKLKEGRPHPRFDETGKDYIMENILNVQTETKKTSLSASADNHVEKVESESTKPALSSTDDIFDKLRREGPVNKLWTQEMLKKQQTKTEVNDVLKKRGYYTVPDDQPSKTNNTSDQLKNRGYYTVPDPTSEQQNKKEITNEILKNRGYYTVPDAKKERNAPQFHPYPEAEARRDHKKAANYTHSNRRPLHNTDPMVHTSPKRFRKAPGNSSTSKSDPHSTHDYKPQDRRRSTEQMNNGVANSSETSKQEEDAFSWIHRFNGLFDPSPNLFNTGTKRKDTSSQK</sequence>
<feature type="region of interest" description="Disordered" evidence="1">
    <location>
        <begin position="282"/>
        <end position="345"/>
    </location>
</feature>
<feature type="compositionally biased region" description="Polar residues" evidence="1">
    <location>
        <begin position="467"/>
        <end position="480"/>
    </location>
</feature>
<feature type="compositionally biased region" description="Polar residues" evidence="1">
    <location>
        <begin position="394"/>
        <end position="432"/>
    </location>
</feature>
<reference evidence="2 3" key="2">
    <citation type="journal article" date="2010" name="Nucleic Acids Res.">
        <title>BeetleBase in 2010: revisions to provide comprehensive genomic information for Tribolium castaneum.</title>
        <authorList>
            <person name="Kim H.S."/>
            <person name="Murphy T."/>
            <person name="Xia J."/>
            <person name="Caragea D."/>
            <person name="Park Y."/>
            <person name="Beeman R.W."/>
            <person name="Lorenzen M.D."/>
            <person name="Butcher S."/>
            <person name="Manak J.R."/>
            <person name="Brown S.J."/>
        </authorList>
    </citation>
    <scope>GENOME REANNOTATION</scope>
    <source>
        <strain evidence="2 3">Georgia GA2</strain>
    </source>
</reference>
<feature type="compositionally biased region" description="Polar residues" evidence="1">
    <location>
        <begin position="1335"/>
        <end position="1349"/>
    </location>
</feature>
<feature type="compositionally biased region" description="Basic and acidic residues" evidence="1">
    <location>
        <begin position="1659"/>
        <end position="1676"/>
    </location>
</feature>
<dbReference type="EMBL" id="KQ971321">
    <property type="protein sequence ID" value="KYB28636.1"/>
    <property type="molecule type" value="Genomic_DNA"/>
</dbReference>
<feature type="region of interest" description="Disordered" evidence="1">
    <location>
        <begin position="1309"/>
        <end position="1370"/>
    </location>
</feature>
<evidence type="ECO:0000256" key="1">
    <source>
        <dbReference type="SAM" id="MobiDB-lite"/>
    </source>
</evidence>
<feature type="compositionally biased region" description="Basic and acidic residues" evidence="1">
    <location>
        <begin position="1825"/>
        <end position="1848"/>
    </location>
</feature>
<dbReference type="Proteomes" id="UP000007266">
    <property type="component" value="Linkage group 3"/>
</dbReference>
<feature type="compositionally biased region" description="Polar residues" evidence="1">
    <location>
        <begin position="3087"/>
        <end position="3099"/>
    </location>
</feature>
<feature type="region of interest" description="Disordered" evidence="1">
    <location>
        <begin position="2813"/>
        <end position="2871"/>
    </location>
</feature>
<feature type="compositionally biased region" description="Polar residues" evidence="1">
    <location>
        <begin position="315"/>
        <end position="335"/>
    </location>
</feature>
<feature type="region of interest" description="Disordered" evidence="1">
    <location>
        <begin position="1435"/>
        <end position="1465"/>
    </location>
</feature>
<feature type="compositionally biased region" description="Basic and acidic residues" evidence="1">
    <location>
        <begin position="1920"/>
        <end position="1983"/>
    </location>
</feature>
<name>A0A139WL57_TRICA</name>
<feature type="compositionally biased region" description="Basic and acidic residues" evidence="1">
    <location>
        <begin position="2896"/>
        <end position="2905"/>
    </location>
</feature>
<feature type="region of interest" description="Disordered" evidence="1">
    <location>
        <begin position="2749"/>
        <end position="2772"/>
    </location>
</feature>
<feature type="region of interest" description="Disordered" evidence="1">
    <location>
        <begin position="389"/>
        <end position="552"/>
    </location>
</feature>
<keyword evidence="3" id="KW-1185">Reference proteome</keyword>
<feature type="compositionally biased region" description="Polar residues" evidence="1">
    <location>
        <begin position="1607"/>
        <end position="1619"/>
    </location>
</feature>
<organism evidence="2 3">
    <name type="scientific">Tribolium castaneum</name>
    <name type="common">Red flour beetle</name>
    <dbReference type="NCBI Taxonomy" id="7070"/>
    <lineage>
        <taxon>Eukaryota</taxon>
        <taxon>Metazoa</taxon>
        <taxon>Ecdysozoa</taxon>
        <taxon>Arthropoda</taxon>
        <taxon>Hexapoda</taxon>
        <taxon>Insecta</taxon>
        <taxon>Pterygota</taxon>
        <taxon>Neoptera</taxon>
        <taxon>Endopterygota</taxon>
        <taxon>Coleoptera</taxon>
        <taxon>Polyphaga</taxon>
        <taxon>Cucujiformia</taxon>
        <taxon>Tenebrionidae</taxon>
        <taxon>Tenebrionidae incertae sedis</taxon>
        <taxon>Tribolium</taxon>
    </lineage>
</organism>
<feature type="compositionally biased region" description="Polar residues" evidence="1">
    <location>
        <begin position="296"/>
        <end position="306"/>
    </location>
</feature>
<feature type="compositionally biased region" description="Basic and acidic residues" evidence="1">
    <location>
        <begin position="1692"/>
        <end position="1702"/>
    </location>
</feature>
<dbReference type="PANTHER" id="PTHR48134">
    <property type="entry name" value="GLYCOPROTEIN 96-92-RELATED-RELATED"/>
    <property type="match status" value="1"/>
</dbReference>
<feature type="region of interest" description="Disordered" evidence="1">
    <location>
        <begin position="2887"/>
        <end position="2917"/>
    </location>
</feature>
<evidence type="ECO:0000313" key="2">
    <source>
        <dbReference type="EMBL" id="KYB28636.1"/>
    </source>
</evidence>
<feature type="region of interest" description="Disordered" evidence="1">
    <location>
        <begin position="1070"/>
        <end position="1122"/>
    </location>
</feature>
<evidence type="ECO:0000313" key="3">
    <source>
        <dbReference type="Proteomes" id="UP000007266"/>
    </source>
</evidence>
<dbReference type="PANTHER" id="PTHR48134:SF4">
    <property type="entry name" value="AXONEME-ASSOCIATED PROTEIN MST101"/>
    <property type="match status" value="1"/>
</dbReference>
<feature type="compositionally biased region" description="Basic residues" evidence="1">
    <location>
        <begin position="1677"/>
        <end position="1689"/>
    </location>
</feature>
<feature type="compositionally biased region" description="Polar residues" evidence="1">
    <location>
        <begin position="2749"/>
        <end position="2761"/>
    </location>
</feature>
<protein>
    <submittedName>
        <fullName evidence="2">Uncharacterized protein</fullName>
    </submittedName>
</protein>
<feature type="compositionally biased region" description="Basic and acidic residues" evidence="1">
    <location>
        <begin position="3069"/>
        <end position="3086"/>
    </location>
</feature>
<feature type="compositionally biased region" description="Polar residues" evidence="1">
    <location>
        <begin position="494"/>
        <end position="509"/>
    </location>
</feature>
<feature type="compositionally biased region" description="Basic and acidic residues" evidence="1">
    <location>
        <begin position="1620"/>
        <end position="1651"/>
    </location>
</feature>
<proteinExistence type="predicted"/>
<feature type="compositionally biased region" description="Basic and acidic residues" evidence="1">
    <location>
        <begin position="1757"/>
        <end position="1818"/>
    </location>
</feature>
<gene>
    <name evidence="2" type="primary">AUGUSTUS-3.0.2_32378</name>
    <name evidence="2" type="ORF">TcasGA2_TC032378</name>
</gene>
<feature type="compositionally biased region" description="Basic residues" evidence="1">
    <location>
        <begin position="3028"/>
        <end position="3043"/>
    </location>
</feature>